<organism evidence="4 5">
    <name type="scientific">Paludibaculum fermentans</name>
    <dbReference type="NCBI Taxonomy" id="1473598"/>
    <lineage>
        <taxon>Bacteria</taxon>
        <taxon>Pseudomonadati</taxon>
        <taxon>Acidobacteriota</taxon>
        <taxon>Terriglobia</taxon>
        <taxon>Bryobacterales</taxon>
        <taxon>Bryobacteraceae</taxon>
        <taxon>Paludibaculum</taxon>
    </lineage>
</organism>
<dbReference type="InterPro" id="IPR002882">
    <property type="entry name" value="CofD"/>
</dbReference>
<feature type="region of interest" description="Disordered" evidence="3">
    <location>
        <begin position="21"/>
        <end position="51"/>
    </location>
</feature>
<dbReference type="Gene3D" id="3.40.50.10680">
    <property type="entry name" value="CofD-like domains"/>
    <property type="match status" value="1"/>
</dbReference>
<protein>
    <recommendedName>
        <fullName evidence="2">Putative gluconeogenesis factor</fullName>
    </recommendedName>
</protein>
<evidence type="ECO:0000256" key="2">
    <source>
        <dbReference type="HAMAP-Rule" id="MF_00973"/>
    </source>
</evidence>
<dbReference type="CDD" id="cd07187">
    <property type="entry name" value="YvcK_like"/>
    <property type="match status" value="1"/>
</dbReference>
<dbReference type="GO" id="GO:0008360">
    <property type="term" value="P:regulation of cell shape"/>
    <property type="evidence" value="ECO:0007669"/>
    <property type="project" value="UniProtKB-UniRule"/>
</dbReference>
<comment type="subcellular location">
    <subcellularLocation>
        <location evidence="2">Cytoplasm</location>
    </subcellularLocation>
</comment>
<dbReference type="AlphaFoldDB" id="A0A7S7SLP0"/>
<dbReference type="KEGG" id="pfer:IRI77_36825"/>
<keyword evidence="5" id="KW-1185">Reference proteome</keyword>
<reference evidence="4 5" key="1">
    <citation type="submission" date="2020-10" db="EMBL/GenBank/DDBJ databases">
        <title>Complete genome sequence of Paludibaculum fermentans P105T, a facultatively anaerobic acidobacterium capable of dissimilatory Fe(III) reduction.</title>
        <authorList>
            <person name="Dedysh S.N."/>
            <person name="Beletsky A.V."/>
            <person name="Kulichevskaya I.S."/>
            <person name="Mardanov A.V."/>
            <person name="Ravin N.V."/>
        </authorList>
    </citation>
    <scope>NUCLEOTIDE SEQUENCE [LARGE SCALE GENOMIC DNA]</scope>
    <source>
        <strain evidence="4 5">P105</strain>
    </source>
</reference>
<dbReference type="InterPro" id="IPR038136">
    <property type="entry name" value="CofD-like_dom_sf"/>
</dbReference>
<evidence type="ECO:0000313" key="5">
    <source>
        <dbReference type="Proteomes" id="UP000593892"/>
    </source>
</evidence>
<comment type="similarity">
    <text evidence="2">Belongs to the gluconeogenesis factor family.</text>
</comment>
<dbReference type="NCBIfam" id="TIGR01826">
    <property type="entry name" value="CofD_related"/>
    <property type="match status" value="1"/>
</dbReference>
<dbReference type="InterPro" id="IPR010119">
    <property type="entry name" value="Gluconeogen_factor"/>
</dbReference>
<feature type="compositionally biased region" description="Basic and acidic residues" evidence="3">
    <location>
        <begin position="40"/>
        <end position="51"/>
    </location>
</feature>
<accession>A0A7S7SLP0</accession>
<dbReference type="EMBL" id="CP063849">
    <property type="protein sequence ID" value="QOY88240.1"/>
    <property type="molecule type" value="Genomic_DNA"/>
</dbReference>
<sequence>MRTSSRFCSIRRFERYWPQIRSRPSSAVPSKRSTSSARKQPAEDYPSRRSDPLRIVAIGGGTGLSTLLKGLKRYTPHVGQQLSPPVEITAVVTVTDDGGSSGRLRREFDILPPGDIRNCMVALSEDEALLTKLFSYRFDSGRGLKGHSFGNLFLAVLTQITGDFSKAVRLSSEVLAIAGQIYPSTAGNVTIRAHLENGKVLDGETRISRSESPIQTIELRPADAKPMSETLQAIRRADLITMGPGSLFTSVVPNLLVERIPAAIRNSPALKACFVNLMWQPGETTGMSAADHVAAIHRHAGRRLVDCAVVNTDPISDTLLVRYARQRAMQVANDFDRLKALGVDVVGLPLLKAGEKARHDPDRIAHAAVELAKKGRRRILEREKPR</sequence>
<dbReference type="Pfam" id="PF01933">
    <property type="entry name" value="CofD"/>
    <property type="match status" value="1"/>
</dbReference>
<dbReference type="HAMAP" id="MF_00973">
    <property type="entry name" value="Gluconeogen_factor"/>
    <property type="match status" value="1"/>
</dbReference>
<proteinExistence type="inferred from homology"/>
<dbReference type="GO" id="GO:0005737">
    <property type="term" value="C:cytoplasm"/>
    <property type="evidence" value="ECO:0007669"/>
    <property type="project" value="UniProtKB-SubCell"/>
</dbReference>
<dbReference type="Proteomes" id="UP000593892">
    <property type="component" value="Chromosome"/>
</dbReference>
<evidence type="ECO:0000313" key="4">
    <source>
        <dbReference type="EMBL" id="QOY88240.1"/>
    </source>
</evidence>
<dbReference type="PANTHER" id="PTHR30135:SF3">
    <property type="entry name" value="GLUCONEOGENESIS FACTOR-RELATED"/>
    <property type="match status" value="1"/>
</dbReference>
<feature type="compositionally biased region" description="Polar residues" evidence="3">
    <location>
        <begin position="22"/>
        <end position="38"/>
    </location>
</feature>
<comment type="function">
    <text evidence="2">Required for morphogenesis under gluconeogenic growth conditions.</text>
</comment>
<gene>
    <name evidence="4" type="ORF">IRI77_36825</name>
</gene>
<name>A0A7S7SLP0_PALFE</name>
<keyword evidence="1 2" id="KW-0963">Cytoplasm</keyword>
<evidence type="ECO:0000256" key="3">
    <source>
        <dbReference type="SAM" id="MobiDB-lite"/>
    </source>
</evidence>
<dbReference type="PANTHER" id="PTHR30135">
    <property type="entry name" value="UNCHARACTERIZED PROTEIN YVCK-RELATED"/>
    <property type="match status" value="1"/>
</dbReference>
<dbReference type="SUPFAM" id="SSF142338">
    <property type="entry name" value="CofD-like"/>
    <property type="match status" value="1"/>
</dbReference>
<evidence type="ECO:0000256" key="1">
    <source>
        <dbReference type="ARBA" id="ARBA00022490"/>
    </source>
</evidence>
<dbReference type="GO" id="GO:0043743">
    <property type="term" value="F:LPPG:FO 2-phospho-L-lactate transferase activity"/>
    <property type="evidence" value="ECO:0007669"/>
    <property type="project" value="InterPro"/>
</dbReference>